<keyword evidence="9 12" id="KW-0201">Cytochrome c-type biogenesis</keyword>
<proteinExistence type="inferred from homology"/>
<evidence type="ECO:0000256" key="4">
    <source>
        <dbReference type="ARBA" id="ARBA00016461"/>
    </source>
</evidence>
<dbReference type="NCBIfam" id="TIGR03141">
    <property type="entry name" value="cytochro_ccmD"/>
    <property type="match status" value="1"/>
</dbReference>
<keyword evidence="5 12" id="KW-0813">Transport</keyword>
<evidence type="ECO:0000256" key="10">
    <source>
        <dbReference type="ARBA" id="ARBA00022989"/>
    </source>
</evidence>
<organism evidence="13 14">
    <name type="scientific">Aquamicrobium aerolatum DSM 21857</name>
    <dbReference type="NCBI Taxonomy" id="1121003"/>
    <lineage>
        <taxon>Bacteria</taxon>
        <taxon>Pseudomonadati</taxon>
        <taxon>Pseudomonadota</taxon>
        <taxon>Alphaproteobacteria</taxon>
        <taxon>Hyphomicrobiales</taxon>
        <taxon>Phyllobacteriaceae</taxon>
        <taxon>Aerobium</taxon>
    </lineage>
</organism>
<accession>A0A1I3IYZ6</accession>
<dbReference type="OrthoDB" id="9811628at2"/>
<dbReference type="GO" id="GO:0015886">
    <property type="term" value="P:heme transport"/>
    <property type="evidence" value="ECO:0007669"/>
    <property type="project" value="InterPro"/>
</dbReference>
<dbReference type="RefSeq" id="WP_091518699.1">
    <property type="nucleotide sequence ID" value="NZ_FORF01000003.1"/>
</dbReference>
<dbReference type="GO" id="GO:0017004">
    <property type="term" value="P:cytochrome complex assembly"/>
    <property type="evidence" value="ECO:0007669"/>
    <property type="project" value="UniProtKB-KW"/>
</dbReference>
<evidence type="ECO:0000256" key="6">
    <source>
        <dbReference type="ARBA" id="ARBA00022475"/>
    </source>
</evidence>
<dbReference type="EMBL" id="FORF01000003">
    <property type="protein sequence ID" value="SFI53120.1"/>
    <property type="molecule type" value="Genomic_DNA"/>
</dbReference>
<comment type="function">
    <text evidence="1 12">Required for the export of heme to the periplasm for the biogenesis of c-type cytochromes.</text>
</comment>
<evidence type="ECO:0000256" key="5">
    <source>
        <dbReference type="ARBA" id="ARBA00022448"/>
    </source>
</evidence>
<name>A0A1I3IYZ6_9HYPH</name>
<keyword evidence="7 12" id="KW-0997">Cell inner membrane</keyword>
<dbReference type="Proteomes" id="UP000242763">
    <property type="component" value="Unassembled WGS sequence"/>
</dbReference>
<dbReference type="GO" id="GO:0005886">
    <property type="term" value="C:plasma membrane"/>
    <property type="evidence" value="ECO:0007669"/>
    <property type="project" value="UniProtKB-SubCell"/>
</dbReference>
<keyword evidence="11 12" id="KW-0472">Membrane</keyword>
<keyword evidence="10 12" id="KW-1133">Transmembrane helix</keyword>
<reference evidence="14" key="1">
    <citation type="submission" date="2016-10" db="EMBL/GenBank/DDBJ databases">
        <authorList>
            <person name="Varghese N."/>
            <person name="Submissions S."/>
        </authorList>
    </citation>
    <scope>NUCLEOTIDE SEQUENCE [LARGE SCALE GENOMIC DNA]</scope>
    <source>
        <strain evidence="14">DSM 21857</strain>
    </source>
</reference>
<protein>
    <recommendedName>
        <fullName evidence="4 12">Heme exporter protein D</fullName>
    </recommendedName>
</protein>
<evidence type="ECO:0000256" key="2">
    <source>
        <dbReference type="ARBA" id="ARBA00004377"/>
    </source>
</evidence>
<dbReference type="AlphaFoldDB" id="A0A1I3IYZ6"/>
<comment type="subcellular location">
    <subcellularLocation>
        <location evidence="2 12">Cell inner membrane</location>
        <topology evidence="2 12">Single-pass membrane protein</topology>
    </subcellularLocation>
</comment>
<evidence type="ECO:0000256" key="7">
    <source>
        <dbReference type="ARBA" id="ARBA00022519"/>
    </source>
</evidence>
<keyword evidence="8 12" id="KW-0812">Transmembrane</keyword>
<evidence type="ECO:0000256" key="12">
    <source>
        <dbReference type="RuleBase" id="RU363101"/>
    </source>
</evidence>
<dbReference type="Pfam" id="PF04995">
    <property type="entry name" value="CcmD"/>
    <property type="match status" value="1"/>
</dbReference>
<evidence type="ECO:0000313" key="14">
    <source>
        <dbReference type="Proteomes" id="UP000242763"/>
    </source>
</evidence>
<evidence type="ECO:0000256" key="3">
    <source>
        <dbReference type="ARBA" id="ARBA00008741"/>
    </source>
</evidence>
<evidence type="ECO:0000256" key="11">
    <source>
        <dbReference type="ARBA" id="ARBA00023136"/>
    </source>
</evidence>
<keyword evidence="14" id="KW-1185">Reference proteome</keyword>
<gene>
    <name evidence="13" type="ORF">SAMN03080618_00716</name>
</gene>
<evidence type="ECO:0000256" key="8">
    <source>
        <dbReference type="ARBA" id="ARBA00022692"/>
    </source>
</evidence>
<dbReference type="InterPro" id="IPR007078">
    <property type="entry name" value="Haem_export_protD_CcmD"/>
</dbReference>
<keyword evidence="6 12" id="KW-1003">Cell membrane</keyword>
<dbReference type="STRING" id="1121003.SAMN03080618_00716"/>
<comment type="similarity">
    <text evidence="3 12">Belongs to the CcmD/CycX/HelD family.</text>
</comment>
<sequence length="56" mass="6228">MSTHAIYVTAAYGATLLVLGALAFWILLDQRARKRELAQLEKAGIRRRSDRAGTAR</sequence>
<evidence type="ECO:0000256" key="1">
    <source>
        <dbReference type="ARBA" id="ARBA00002442"/>
    </source>
</evidence>
<feature type="transmembrane region" description="Helical" evidence="12">
    <location>
        <begin position="6"/>
        <end position="28"/>
    </location>
</feature>
<evidence type="ECO:0000313" key="13">
    <source>
        <dbReference type="EMBL" id="SFI53120.1"/>
    </source>
</evidence>
<evidence type="ECO:0000256" key="9">
    <source>
        <dbReference type="ARBA" id="ARBA00022748"/>
    </source>
</evidence>